<protein>
    <submittedName>
        <fullName evidence="2">HD domain-containing protein</fullName>
    </submittedName>
</protein>
<name>A0ABY2ZBV1_9GAMM</name>
<organism evidence="2 3">
    <name type="scientific">Pantoea anthophila</name>
    <dbReference type="NCBI Taxonomy" id="470931"/>
    <lineage>
        <taxon>Bacteria</taxon>
        <taxon>Pseudomonadati</taxon>
        <taxon>Pseudomonadota</taxon>
        <taxon>Gammaproteobacteria</taxon>
        <taxon>Enterobacterales</taxon>
        <taxon>Erwiniaceae</taxon>
        <taxon>Pantoea</taxon>
    </lineage>
</organism>
<dbReference type="Gene3D" id="1.10.3210.10">
    <property type="entry name" value="Hypothetical protein af1432"/>
    <property type="match status" value="1"/>
</dbReference>
<dbReference type="Proteomes" id="UP000316142">
    <property type="component" value="Unassembled WGS sequence"/>
</dbReference>
<feature type="domain" description="HD" evidence="1">
    <location>
        <begin position="68"/>
        <end position="173"/>
    </location>
</feature>
<dbReference type="InterPro" id="IPR006674">
    <property type="entry name" value="HD_domain"/>
</dbReference>
<evidence type="ECO:0000259" key="1">
    <source>
        <dbReference type="Pfam" id="PF01966"/>
    </source>
</evidence>
<reference evidence="2 3" key="1">
    <citation type="submission" date="2019-06" db="EMBL/GenBank/DDBJ databases">
        <title>Taxogenomics and systematics of the genus Pantoea.</title>
        <authorList>
            <person name="Tambong J.T."/>
        </authorList>
    </citation>
    <scope>NUCLEOTIDE SEQUENCE [LARGE SCALE GENOMIC DNA]</scope>
    <source>
        <strain evidence="2 3">LMG 2558</strain>
    </source>
</reference>
<sequence length="189" mass="21119">MCEITIEKIKEFFPQLAAVKNRRLADAACEIWVEAFRNSAWENIEDAQFAIRAPDVSLVKHTENVTDNVLLIARNIQKKFGYEVDTDILIVSAVLHDVCKLEEMEMGAGGPGTSKKSQTGKLYQHGFLSGYYTHKYRLPEAITALVVAHSGQSRVIPQGIEGMILFYADMMDADVHFVHAGTDICLTEK</sequence>
<comment type="caution">
    <text evidence="2">The sequence shown here is derived from an EMBL/GenBank/DDBJ whole genome shotgun (WGS) entry which is preliminary data.</text>
</comment>
<evidence type="ECO:0000313" key="3">
    <source>
        <dbReference type="Proteomes" id="UP000316142"/>
    </source>
</evidence>
<dbReference type="SUPFAM" id="SSF109604">
    <property type="entry name" value="HD-domain/PDEase-like"/>
    <property type="match status" value="1"/>
</dbReference>
<accession>A0ABY2ZBV1</accession>
<proteinExistence type="predicted"/>
<dbReference type="RefSeq" id="WP_140923782.1">
    <property type="nucleotide sequence ID" value="NZ_CP122311.1"/>
</dbReference>
<gene>
    <name evidence="2" type="ORF">FJW00_09320</name>
</gene>
<evidence type="ECO:0000313" key="2">
    <source>
        <dbReference type="EMBL" id="TPV28331.1"/>
    </source>
</evidence>
<dbReference type="EMBL" id="VHIZ01000038">
    <property type="protein sequence ID" value="TPV28331.1"/>
    <property type="molecule type" value="Genomic_DNA"/>
</dbReference>
<keyword evidence="3" id="KW-1185">Reference proteome</keyword>
<dbReference type="Pfam" id="PF01966">
    <property type="entry name" value="HD"/>
    <property type="match status" value="1"/>
</dbReference>